<dbReference type="Proteomes" id="UP000288859">
    <property type="component" value="Unassembled WGS sequence"/>
</dbReference>
<protein>
    <submittedName>
        <fullName evidence="2">Uncharacterized protein</fullName>
    </submittedName>
</protein>
<evidence type="ECO:0000256" key="1">
    <source>
        <dbReference type="SAM" id="MobiDB-lite"/>
    </source>
</evidence>
<dbReference type="EMBL" id="NAJM01000080">
    <property type="protein sequence ID" value="RVX65780.1"/>
    <property type="molecule type" value="Genomic_DNA"/>
</dbReference>
<feature type="compositionally biased region" description="Polar residues" evidence="1">
    <location>
        <begin position="27"/>
        <end position="43"/>
    </location>
</feature>
<evidence type="ECO:0000313" key="3">
    <source>
        <dbReference type="Proteomes" id="UP000288859"/>
    </source>
</evidence>
<sequence length="264" mass="29202">MQKFNWDRLRRSKSSPPPSSGSASRSGTPTKSSENKDGSSQLDSSEHETQDETVSLSVADRADGVAVEGSGDLLEVFHLEEGKDVEWFEPEGYQYLAACGPAALPEQANIHGYLIPSERPYGKPHHAFEIVIGAGNGVFITREFLHEVDRANCRNIAVLDWPTARSTSRDLPGWGPIEVIGKVMVQFLLEIEGTGGFIEIKTKAWVTEVVLDWVAGANMWVGEQMFPAYKNVGKFQWVDTGDGSLQLVIDRRPEKDAVLKIKMR</sequence>
<feature type="region of interest" description="Disordered" evidence="1">
    <location>
        <begin position="1"/>
        <end position="61"/>
    </location>
</feature>
<comment type="caution">
    <text evidence="2">The sequence shown here is derived from an EMBL/GenBank/DDBJ whole genome shotgun (WGS) entry which is preliminary data.</text>
</comment>
<gene>
    <name evidence="2" type="ORF">B0A52_10311</name>
</gene>
<dbReference type="AlphaFoldDB" id="A0A438MQA1"/>
<name>A0A438MQA1_EXOME</name>
<reference evidence="2 3" key="1">
    <citation type="submission" date="2017-03" db="EMBL/GenBank/DDBJ databases">
        <title>Genomes of endolithic fungi from Antarctica.</title>
        <authorList>
            <person name="Coleine C."/>
            <person name="Masonjones S."/>
            <person name="Stajich J.E."/>
        </authorList>
    </citation>
    <scope>NUCLEOTIDE SEQUENCE [LARGE SCALE GENOMIC DNA]</scope>
    <source>
        <strain evidence="2 3">CCFEE 6314</strain>
    </source>
</reference>
<evidence type="ECO:0000313" key="2">
    <source>
        <dbReference type="EMBL" id="RVX65780.1"/>
    </source>
</evidence>
<proteinExistence type="predicted"/>
<accession>A0A438MQA1</accession>
<organism evidence="2 3">
    <name type="scientific">Exophiala mesophila</name>
    <name type="common">Black yeast-like fungus</name>
    <dbReference type="NCBI Taxonomy" id="212818"/>
    <lineage>
        <taxon>Eukaryota</taxon>
        <taxon>Fungi</taxon>
        <taxon>Dikarya</taxon>
        <taxon>Ascomycota</taxon>
        <taxon>Pezizomycotina</taxon>
        <taxon>Eurotiomycetes</taxon>
        <taxon>Chaetothyriomycetidae</taxon>
        <taxon>Chaetothyriales</taxon>
        <taxon>Herpotrichiellaceae</taxon>
        <taxon>Exophiala</taxon>
    </lineage>
</organism>